<dbReference type="AlphaFoldDB" id="A0A6A8MCP9"/>
<evidence type="ECO:0000313" key="2">
    <source>
        <dbReference type="EMBL" id="MST86582.1"/>
    </source>
</evidence>
<dbReference type="Proteomes" id="UP000438120">
    <property type="component" value="Unassembled WGS sequence"/>
</dbReference>
<keyword evidence="3" id="KW-1185">Reference proteome</keyword>
<dbReference type="Pfam" id="PF13473">
    <property type="entry name" value="Cupredoxin_1"/>
    <property type="match status" value="1"/>
</dbReference>
<proteinExistence type="predicted"/>
<dbReference type="InterPro" id="IPR028096">
    <property type="entry name" value="EfeO_Cupredoxin"/>
</dbReference>
<dbReference type="Gene3D" id="2.60.40.420">
    <property type="entry name" value="Cupredoxins - blue copper proteins"/>
    <property type="match status" value="1"/>
</dbReference>
<feature type="domain" description="EfeO-type cupredoxin-like" evidence="1">
    <location>
        <begin position="7"/>
        <end position="91"/>
    </location>
</feature>
<name>A0A6A8MCP9_9LACO</name>
<comment type="caution">
    <text evidence="2">The sequence shown here is derived from an EMBL/GenBank/DDBJ whole genome shotgun (WGS) entry which is preliminary data.</text>
</comment>
<sequence>MGLFKRKQSKTIVVDKGYEPSEVHFKQGKEAELTFKVKTDNTCLQKVVIKDLGLEKDLFNDPDKTIQIPTDKRGEIPFACGMDMFHGKIVID</sequence>
<protein>
    <submittedName>
        <fullName evidence="2">Cupredoxin domain-containing protein</fullName>
    </submittedName>
</protein>
<evidence type="ECO:0000259" key="1">
    <source>
        <dbReference type="Pfam" id="PF13473"/>
    </source>
</evidence>
<dbReference type="InterPro" id="IPR008972">
    <property type="entry name" value="Cupredoxin"/>
</dbReference>
<dbReference type="EMBL" id="VUMX01000005">
    <property type="protein sequence ID" value="MST86582.1"/>
    <property type="molecule type" value="Genomic_DNA"/>
</dbReference>
<reference evidence="2 3" key="1">
    <citation type="submission" date="2019-08" db="EMBL/GenBank/DDBJ databases">
        <title>In-depth cultivation of the pig gut microbiome towards novel bacterial diversity and tailored functional studies.</title>
        <authorList>
            <person name="Wylensek D."/>
            <person name="Hitch T.C.A."/>
            <person name="Clavel T."/>
        </authorList>
    </citation>
    <scope>NUCLEOTIDE SEQUENCE [LARGE SCALE GENOMIC DNA]</scope>
    <source>
        <strain evidence="2 3">Bifido-178-WT-2B</strain>
    </source>
</reference>
<organism evidence="2 3">
    <name type="scientific">Lactobacillus porci</name>
    <dbReference type="NCBI Taxonomy" id="2012477"/>
    <lineage>
        <taxon>Bacteria</taxon>
        <taxon>Bacillati</taxon>
        <taxon>Bacillota</taxon>
        <taxon>Bacilli</taxon>
        <taxon>Lactobacillales</taxon>
        <taxon>Lactobacillaceae</taxon>
        <taxon>Lactobacillus</taxon>
    </lineage>
</organism>
<gene>
    <name evidence="2" type="ORF">FYJ62_02735</name>
</gene>
<dbReference type="RefSeq" id="WP_154547490.1">
    <property type="nucleotide sequence ID" value="NZ_JBKZBY010000005.1"/>
</dbReference>
<accession>A0A6A8MCP9</accession>
<dbReference type="SUPFAM" id="SSF49503">
    <property type="entry name" value="Cupredoxins"/>
    <property type="match status" value="1"/>
</dbReference>
<dbReference type="OrthoDB" id="9800141at2"/>
<evidence type="ECO:0000313" key="3">
    <source>
        <dbReference type="Proteomes" id="UP000438120"/>
    </source>
</evidence>